<gene>
    <name evidence="3" type="ORF">TEA_023895</name>
</gene>
<organism evidence="3 4">
    <name type="scientific">Camellia sinensis var. sinensis</name>
    <name type="common">China tea</name>
    <dbReference type="NCBI Taxonomy" id="542762"/>
    <lineage>
        <taxon>Eukaryota</taxon>
        <taxon>Viridiplantae</taxon>
        <taxon>Streptophyta</taxon>
        <taxon>Embryophyta</taxon>
        <taxon>Tracheophyta</taxon>
        <taxon>Spermatophyta</taxon>
        <taxon>Magnoliopsida</taxon>
        <taxon>eudicotyledons</taxon>
        <taxon>Gunneridae</taxon>
        <taxon>Pentapetalae</taxon>
        <taxon>asterids</taxon>
        <taxon>Ericales</taxon>
        <taxon>Theaceae</taxon>
        <taxon>Camellia</taxon>
    </lineage>
</organism>
<comment type="caution">
    <text evidence="3">The sequence shown here is derived from an EMBL/GenBank/DDBJ whole genome shotgun (WGS) entry which is preliminary data.</text>
</comment>
<feature type="transmembrane region" description="Helical" evidence="2">
    <location>
        <begin position="107"/>
        <end position="129"/>
    </location>
</feature>
<keyword evidence="2" id="KW-0812">Transmembrane</keyword>
<accession>A0A4S4DFQ1</accession>
<protein>
    <submittedName>
        <fullName evidence="3">Uncharacterized protein</fullName>
    </submittedName>
</protein>
<feature type="transmembrane region" description="Helical" evidence="2">
    <location>
        <begin position="62"/>
        <end position="82"/>
    </location>
</feature>
<feature type="region of interest" description="Disordered" evidence="1">
    <location>
        <begin position="1"/>
        <end position="21"/>
    </location>
</feature>
<dbReference type="EMBL" id="SDRB02011387">
    <property type="protein sequence ID" value="THG01560.1"/>
    <property type="molecule type" value="Genomic_DNA"/>
</dbReference>
<keyword evidence="2" id="KW-0472">Membrane</keyword>
<feature type="transmembrane region" description="Helical" evidence="2">
    <location>
        <begin position="171"/>
        <end position="194"/>
    </location>
</feature>
<reference evidence="3 4" key="1">
    <citation type="journal article" date="2018" name="Proc. Natl. Acad. Sci. U.S.A.">
        <title>Draft genome sequence of Camellia sinensis var. sinensis provides insights into the evolution of the tea genome and tea quality.</title>
        <authorList>
            <person name="Wei C."/>
            <person name="Yang H."/>
            <person name="Wang S."/>
            <person name="Zhao J."/>
            <person name="Liu C."/>
            <person name="Gao L."/>
            <person name="Xia E."/>
            <person name="Lu Y."/>
            <person name="Tai Y."/>
            <person name="She G."/>
            <person name="Sun J."/>
            <person name="Cao H."/>
            <person name="Tong W."/>
            <person name="Gao Q."/>
            <person name="Li Y."/>
            <person name="Deng W."/>
            <person name="Jiang X."/>
            <person name="Wang W."/>
            <person name="Chen Q."/>
            <person name="Zhang S."/>
            <person name="Li H."/>
            <person name="Wu J."/>
            <person name="Wang P."/>
            <person name="Li P."/>
            <person name="Shi C."/>
            <person name="Zheng F."/>
            <person name="Jian J."/>
            <person name="Huang B."/>
            <person name="Shan D."/>
            <person name="Shi M."/>
            <person name="Fang C."/>
            <person name="Yue Y."/>
            <person name="Li F."/>
            <person name="Li D."/>
            <person name="Wei S."/>
            <person name="Han B."/>
            <person name="Jiang C."/>
            <person name="Yin Y."/>
            <person name="Xia T."/>
            <person name="Zhang Z."/>
            <person name="Bennetzen J.L."/>
            <person name="Zhao S."/>
            <person name="Wan X."/>
        </authorList>
    </citation>
    <scope>NUCLEOTIDE SEQUENCE [LARGE SCALE GENOMIC DNA]</scope>
    <source>
        <strain evidence="4">cv. Shuchazao</strain>
        <tissue evidence="3">Leaf</tissue>
    </source>
</reference>
<sequence>MDENQNKNYEDNGNQDADGVPQVQLEDNRMQPSDHQNAIVGGNQENNTVADRTNFITKQAGLVGFGGIVIAATFAALCTWSTPYHESEKLKLKVGDIWHHNKLPPKLFLFILLTFVFSSGFLVTVIPLWKMAMEWSFYLRALVVVTATGFYAIFCVILNEKLPNFTLGSIPGFFFVWLLGCSLIFLGVAAYAIISKAYRRIISSYHQ</sequence>
<evidence type="ECO:0000256" key="2">
    <source>
        <dbReference type="SAM" id="Phobius"/>
    </source>
</evidence>
<keyword evidence="2" id="KW-1133">Transmembrane helix</keyword>
<feature type="transmembrane region" description="Helical" evidence="2">
    <location>
        <begin position="141"/>
        <end position="159"/>
    </location>
</feature>
<dbReference type="AlphaFoldDB" id="A0A4S4DFQ1"/>
<evidence type="ECO:0000256" key="1">
    <source>
        <dbReference type="SAM" id="MobiDB-lite"/>
    </source>
</evidence>
<dbReference type="Proteomes" id="UP000306102">
    <property type="component" value="Unassembled WGS sequence"/>
</dbReference>
<feature type="compositionally biased region" description="Basic and acidic residues" evidence="1">
    <location>
        <begin position="1"/>
        <end position="10"/>
    </location>
</feature>
<name>A0A4S4DFQ1_CAMSN</name>
<evidence type="ECO:0000313" key="4">
    <source>
        <dbReference type="Proteomes" id="UP000306102"/>
    </source>
</evidence>
<proteinExistence type="predicted"/>
<keyword evidence="4" id="KW-1185">Reference proteome</keyword>
<evidence type="ECO:0000313" key="3">
    <source>
        <dbReference type="EMBL" id="THG01560.1"/>
    </source>
</evidence>